<gene>
    <name evidence="5" type="ORF">MCOR_39712</name>
</gene>
<feature type="compositionally biased region" description="Low complexity" evidence="2">
    <location>
        <begin position="138"/>
        <end position="154"/>
    </location>
</feature>
<reference evidence="5 6" key="1">
    <citation type="submission" date="2020-06" db="EMBL/GenBank/DDBJ databases">
        <authorList>
            <person name="Li R."/>
            <person name="Bekaert M."/>
        </authorList>
    </citation>
    <scope>NUCLEOTIDE SEQUENCE [LARGE SCALE GENOMIC DNA]</scope>
    <source>
        <strain evidence="6">wild</strain>
    </source>
</reference>
<keyword evidence="3" id="KW-1133">Transmembrane helix</keyword>
<dbReference type="InterPro" id="IPR001565">
    <property type="entry name" value="Synaptotagmin"/>
</dbReference>
<dbReference type="GO" id="GO:0000149">
    <property type="term" value="F:SNARE binding"/>
    <property type="evidence" value="ECO:0007669"/>
    <property type="project" value="TreeGrafter"/>
</dbReference>
<dbReference type="GO" id="GO:0070382">
    <property type="term" value="C:exocytic vesicle"/>
    <property type="evidence" value="ECO:0007669"/>
    <property type="project" value="TreeGrafter"/>
</dbReference>
<dbReference type="EMBL" id="CACVKT020007172">
    <property type="protein sequence ID" value="CAC5406099.1"/>
    <property type="molecule type" value="Genomic_DNA"/>
</dbReference>
<dbReference type="AlphaFoldDB" id="A0A6J8DDS2"/>
<protein>
    <submittedName>
        <fullName evidence="5">SYT6</fullName>
    </submittedName>
</protein>
<dbReference type="CDD" id="cd00276">
    <property type="entry name" value="C2B_Synaptotagmin"/>
    <property type="match status" value="1"/>
</dbReference>
<dbReference type="FunFam" id="2.60.40.150:FF:000179">
    <property type="entry name" value="synaptotagmin-5 isoform X2"/>
    <property type="match status" value="1"/>
</dbReference>
<evidence type="ECO:0000256" key="3">
    <source>
        <dbReference type="SAM" id="Phobius"/>
    </source>
</evidence>
<feature type="domain" description="C2" evidence="4">
    <location>
        <begin position="207"/>
        <end position="331"/>
    </location>
</feature>
<dbReference type="PANTHER" id="PTHR10024:SF378">
    <property type="entry name" value="SYNAPTOTAGMIN BETA, ISOFORM D"/>
    <property type="match status" value="1"/>
</dbReference>
<dbReference type="PRINTS" id="PR00399">
    <property type="entry name" value="SYNAPTOTAGMN"/>
</dbReference>
<evidence type="ECO:0000313" key="5">
    <source>
        <dbReference type="EMBL" id="CAC5406099.1"/>
    </source>
</evidence>
<evidence type="ECO:0000259" key="4">
    <source>
        <dbReference type="PROSITE" id="PS50004"/>
    </source>
</evidence>
<dbReference type="Gene3D" id="2.60.40.150">
    <property type="entry name" value="C2 domain"/>
    <property type="match status" value="2"/>
</dbReference>
<dbReference type="PROSITE" id="PS50004">
    <property type="entry name" value="C2"/>
    <property type="match status" value="2"/>
</dbReference>
<keyword evidence="6" id="KW-1185">Reference proteome</keyword>
<evidence type="ECO:0000256" key="1">
    <source>
        <dbReference type="ARBA" id="ARBA00022737"/>
    </source>
</evidence>
<accession>A0A6J8DDS2</accession>
<feature type="domain" description="C2" evidence="4">
    <location>
        <begin position="342"/>
        <end position="465"/>
    </location>
</feature>
<dbReference type="SMART" id="SM00239">
    <property type="entry name" value="C2"/>
    <property type="match status" value="2"/>
</dbReference>
<sequence>MSYAQESTIRHELCSREYNTSSAMIKRVQYVMSYAQESTIRHELCSREYNTSSAMIKRIPMKMVSAVVLGVVCGMTGMIVAVVIVIICRTYRKRKHRTCLSPCGYDAVGDYKPPSLMSVSASSQDVHLSKESRTVQPRSSTTSRGSISTMSRGSVRSDPFTEDTSSISARSDTSVDSFVFDPSVGVIRPDLYPRKDAVLQQSSLDQCQGRLHIRLKYDFRTSDVVIHLIEAQELCLPESREAEVSFGDPYVRICMSPEVDERIRQSSVKRKTCNPFFNEYFKFPVTFDDVRDKQIVFLIYDYDKFSRHKCIGEVQVDLGKIDVSNSVEMWCDIQKYQKFTGESGDLLLSLGYLPAAERLTIVLMKAKDLKLTGDPYIRVALIVDGKKIKRKKTSVKKGTTAPVWNEALSFNVPAEVLPKVNLEITVIDHDLIVGKCVLGSSREGHEGKHWNEMLTNPHKSMAMWQALHRQ</sequence>
<keyword evidence="3" id="KW-0472">Membrane</keyword>
<dbReference type="GO" id="GO:0001786">
    <property type="term" value="F:phosphatidylserine binding"/>
    <property type="evidence" value="ECO:0007669"/>
    <property type="project" value="TreeGrafter"/>
</dbReference>
<feature type="region of interest" description="Disordered" evidence="2">
    <location>
        <begin position="122"/>
        <end position="168"/>
    </location>
</feature>
<dbReference type="Pfam" id="PF00168">
    <property type="entry name" value="C2"/>
    <property type="match status" value="2"/>
</dbReference>
<keyword evidence="3" id="KW-0812">Transmembrane</keyword>
<keyword evidence="1" id="KW-0677">Repeat</keyword>
<dbReference type="OrthoDB" id="67700at2759"/>
<dbReference type="GO" id="GO:0017156">
    <property type="term" value="P:calcium-ion regulated exocytosis"/>
    <property type="evidence" value="ECO:0007669"/>
    <property type="project" value="TreeGrafter"/>
</dbReference>
<evidence type="ECO:0000256" key="2">
    <source>
        <dbReference type="SAM" id="MobiDB-lite"/>
    </source>
</evidence>
<evidence type="ECO:0000313" key="6">
    <source>
        <dbReference type="Proteomes" id="UP000507470"/>
    </source>
</evidence>
<dbReference type="GO" id="GO:0030276">
    <property type="term" value="F:clathrin binding"/>
    <property type="evidence" value="ECO:0007669"/>
    <property type="project" value="TreeGrafter"/>
</dbReference>
<dbReference type="Proteomes" id="UP000507470">
    <property type="component" value="Unassembled WGS sequence"/>
</dbReference>
<dbReference type="InterPro" id="IPR000008">
    <property type="entry name" value="C2_dom"/>
</dbReference>
<dbReference type="GO" id="GO:0005509">
    <property type="term" value="F:calcium ion binding"/>
    <property type="evidence" value="ECO:0007669"/>
    <property type="project" value="TreeGrafter"/>
</dbReference>
<proteinExistence type="predicted"/>
<feature type="transmembrane region" description="Helical" evidence="3">
    <location>
        <begin position="63"/>
        <end position="87"/>
    </location>
</feature>
<organism evidence="5 6">
    <name type="scientific">Mytilus coruscus</name>
    <name type="common">Sea mussel</name>
    <dbReference type="NCBI Taxonomy" id="42192"/>
    <lineage>
        <taxon>Eukaryota</taxon>
        <taxon>Metazoa</taxon>
        <taxon>Spiralia</taxon>
        <taxon>Lophotrochozoa</taxon>
        <taxon>Mollusca</taxon>
        <taxon>Bivalvia</taxon>
        <taxon>Autobranchia</taxon>
        <taxon>Pteriomorphia</taxon>
        <taxon>Mytilida</taxon>
        <taxon>Mytiloidea</taxon>
        <taxon>Mytilidae</taxon>
        <taxon>Mytilinae</taxon>
        <taxon>Mytilus</taxon>
    </lineage>
</organism>
<dbReference type="SUPFAM" id="SSF49562">
    <property type="entry name" value="C2 domain (Calcium/lipid-binding domain, CaLB)"/>
    <property type="match status" value="2"/>
</dbReference>
<dbReference type="GO" id="GO:0005886">
    <property type="term" value="C:plasma membrane"/>
    <property type="evidence" value="ECO:0007669"/>
    <property type="project" value="TreeGrafter"/>
</dbReference>
<name>A0A6J8DDS2_MYTCO</name>
<dbReference type="GO" id="GO:0005544">
    <property type="term" value="F:calcium-dependent phospholipid binding"/>
    <property type="evidence" value="ECO:0007669"/>
    <property type="project" value="TreeGrafter"/>
</dbReference>
<dbReference type="InterPro" id="IPR035892">
    <property type="entry name" value="C2_domain_sf"/>
</dbReference>
<dbReference type="PANTHER" id="PTHR10024">
    <property type="entry name" value="SYNAPTOTAGMIN"/>
    <property type="match status" value="1"/>
</dbReference>